<evidence type="ECO:0000313" key="3">
    <source>
        <dbReference type="Proteomes" id="UP000239724"/>
    </source>
</evidence>
<dbReference type="Gene3D" id="3.30.2070.10">
    <property type="entry name" value="Formate dehydrogenase/DMSO reductase"/>
    <property type="match status" value="1"/>
</dbReference>
<feature type="domain" description="4Fe-4S ferredoxin-type" evidence="1">
    <location>
        <begin position="543"/>
        <end position="573"/>
    </location>
</feature>
<dbReference type="Pfam" id="PF13247">
    <property type="entry name" value="Fer4_11"/>
    <property type="match status" value="1"/>
</dbReference>
<dbReference type="Gene3D" id="3.40.228.10">
    <property type="entry name" value="Dimethylsulfoxide Reductase, domain 2"/>
    <property type="match status" value="1"/>
</dbReference>
<dbReference type="CDD" id="cd02784">
    <property type="entry name" value="MopB_CT_PHLH"/>
    <property type="match status" value="1"/>
</dbReference>
<proteinExistence type="predicted"/>
<dbReference type="AlphaFoldDB" id="A0A2S6NPJ8"/>
<dbReference type="SUPFAM" id="SSF54862">
    <property type="entry name" value="4Fe-4S ferredoxins"/>
    <property type="match status" value="1"/>
</dbReference>
<dbReference type="Gene3D" id="3.30.70.20">
    <property type="match status" value="2"/>
</dbReference>
<dbReference type="InterPro" id="IPR017896">
    <property type="entry name" value="4Fe4S_Fe-S-bd"/>
</dbReference>
<dbReference type="PANTHER" id="PTHR42783">
    <property type="entry name" value="GLUTAMATE SYNTHASE [NADPH] SMALL CHAIN"/>
    <property type="match status" value="1"/>
</dbReference>
<dbReference type="SUPFAM" id="SSF53706">
    <property type="entry name" value="Formate dehydrogenase/DMSO reductase, domains 1-3"/>
    <property type="match status" value="1"/>
</dbReference>
<keyword evidence="3" id="KW-1185">Reference proteome</keyword>
<accession>A0A2S6NPJ8</accession>
<dbReference type="CDD" id="cd10551">
    <property type="entry name" value="PsrB"/>
    <property type="match status" value="1"/>
</dbReference>
<dbReference type="PROSITE" id="PS51379">
    <property type="entry name" value="4FE4S_FER_2"/>
    <property type="match status" value="1"/>
</dbReference>
<dbReference type="Gene3D" id="3.40.50.740">
    <property type="match status" value="1"/>
</dbReference>
<comment type="caution">
    <text evidence="2">The sequence shown here is derived from an EMBL/GenBank/DDBJ whole genome shotgun (WGS) entry which is preliminary data.</text>
</comment>
<evidence type="ECO:0000259" key="1">
    <source>
        <dbReference type="PROSITE" id="PS51379"/>
    </source>
</evidence>
<reference evidence="2 3" key="1">
    <citation type="journal article" date="2018" name="Arch. Microbiol.">
        <title>New insights into the metabolic potential of the phototrophic purple bacterium Rhodopila globiformis DSM 161(T) from its draft genome sequence and evidence for a vanadium-dependent nitrogenase.</title>
        <authorList>
            <person name="Imhoff J.F."/>
            <person name="Rahn T."/>
            <person name="Kunzel S."/>
            <person name="Neulinger S.C."/>
        </authorList>
    </citation>
    <scope>NUCLEOTIDE SEQUENCE [LARGE SCALE GENOMIC DNA]</scope>
    <source>
        <strain evidence="2 3">DSM 161</strain>
    </source>
</reference>
<dbReference type="Pfam" id="PF12797">
    <property type="entry name" value="Fer4_2"/>
    <property type="match status" value="1"/>
</dbReference>
<evidence type="ECO:0000313" key="2">
    <source>
        <dbReference type="EMBL" id="PPQ40871.1"/>
    </source>
</evidence>
<dbReference type="EMBL" id="NHRY01000003">
    <property type="protein sequence ID" value="PPQ40871.1"/>
    <property type="molecule type" value="Genomic_DNA"/>
</dbReference>
<name>A0A2S6NPJ8_RHOGL</name>
<protein>
    <recommendedName>
        <fullName evidence="1">4Fe-4S ferredoxin-type domain-containing protein</fullName>
    </recommendedName>
</protein>
<dbReference type="SUPFAM" id="SSF50692">
    <property type="entry name" value="ADC-like"/>
    <property type="match status" value="1"/>
</dbReference>
<dbReference type="OrthoDB" id="9779457at2"/>
<dbReference type="Proteomes" id="UP000239724">
    <property type="component" value="Unassembled WGS sequence"/>
</dbReference>
<dbReference type="PANTHER" id="PTHR42783:SF3">
    <property type="entry name" value="GLUTAMATE SYNTHASE [NADPH] SMALL CHAIN-RELATED"/>
    <property type="match status" value="1"/>
</dbReference>
<organism evidence="2 3">
    <name type="scientific">Rhodopila globiformis</name>
    <name type="common">Rhodopseudomonas globiformis</name>
    <dbReference type="NCBI Taxonomy" id="1071"/>
    <lineage>
        <taxon>Bacteria</taxon>
        <taxon>Pseudomonadati</taxon>
        <taxon>Pseudomonadota</taxon>
        <taxon>Alphaproteobacteria</taxon>
        <taxon>Acetobacterales</taxon>
        <taxon>Acetobacteraceae</taxon>
        <taxon>Rhodopila</taxon>
    </lineage>
</organism>
<dbReference type="InterPro" id="IPR009010">
    <property type="entry name" value="Asp_de-COase-like_dom_sf"/>
</dbReference>
<sequence>MELHQRVLWRLTLQSFIDGRTGAYPRKCQTAAASPAEPGELPVTLETRWNFDQAEIIVSLDGDFLDSGPQQAGVSRAWYDARRKLAHQDRLLAMHAVAPVPSLTYAKADYHMPVAQRDLLPLAQSLLMQLNGGTPTGFGPAGKWRGDIAAALGAARGRSIVLTGTHQSAELHATVHRINAAIGNIGNTILHTDPVLGQAEPFTNLIEAMHGGNVTTLVMLDTNPVYSAPADVDFGTLLTKIDLKLHAGLHWDETATLCDWHLPLSHPLETWGDARAPDGTATLIQPTIQRLYDTRSVMEILSVLSEPTPRPGYELLRSFWRGQMPKDDFQAAWRQALQMGFVADTTFPTRNVQPTPVTDPPPAIEASGLEVVIRPDATIWDGSFANNAWLQELPKPMFKTVWQNIIAVSPKLAADQKLRNGDGIVVAAGTQWIEGPIWVVPGQNDNTIMLQLGYGRNSVGTVGAGIGYNAYALRRLDAPWHLSGIRLVHSKNNYTVATAQQIDYQEGHDYVRLQEIGGKPAGDNTAFTQPTLYRRDPSDGRAWGMVIDLDACIGCNACVVACQAENNVPVAGKDEFLAGRDMHWLRVDRYYSGPDQDPDTRFMPVPCMHCETAPCELACPVEATLHDHEGLNLMVYNRCVGTRACNAYCPYKVRHFNYLHYSEAPPIVEAQRNPAVTVRARGVMEKCTYCVQRIVAGRIAADKEDRPIRDGEVVTACAAACPTQAITFGDLNHKDSAVAKARQNPRNYALLGELNTRPRTTYLAAFAPPAEKA</sequence>
<gene>
    <name evidence="2" type="ORF">CCS01_00025</name>
</gene>